<dbReference type="SUPFAM" id="SSF55347">
    <property type="entry name" value="Glyceraldehyde-3-phosphate dehydrogenase-like, C-terminal domain"/>
    <property type="match status" value="1"/>
</dbReference>
<feature type="domain" description="GFO/IDH/MocA-like oxidoreductase" evidence="2">
    <location>
        <begin position="128"/>
        <end position="249"/>
    </location>
</feature>
<dbReference type="EMBL" id="BAABIA010000003">
    <property type="protein sequence ID" value="GAA5139107.1"/>
    <property type="molecule type" value="Genomic_DNA"/>
</dbReference>
<feature type="domain" description="Gfo/Idh/MocA-like oxidoreductase N-terminal" evidence="1">
    <location>
        <begin position="4"/>
        <end position="119"/>
    </location>
</feature>
<evidence type="ECO:0000313" key="4">
    <source>
        <dbReference type="Proteomes" id="UP001499852"/>
    </source>
</evidence>
<dbReference type="PANTHER" id="PTHR43377:SF1">
    <property type="entry name" value="BILIVERDIN REDUCTASE A"/>
    <property type="match status" value="1"/>
</dbReference>
<dbReference type="InterPro" id="IPR036291">
    <property type="entry name" value="NAD(P)-bd_dom_sf"/>
</dbReference>
<sequence length="329" mass="36566">MHSILIIGCGSIGERHLRCFQNTGRCLVAACDTNPTLAAAIRERYGLTVHDSLDAALAASSFDAAVICTPAHLHLPLANRLMIEGLDVFIEKPLAIDQTLVAETRRTIAQTRRKVAVAYVYHLMPWLKAAHEFLAQKELGKILHVSSTSGQHFPTFRPAYRDIYYARHDLGGGAIQDALTHVMNAVEWLIGPCTRVFCDASHQALEGVTVEDTVNILARHGEVLASYALTQFQAPNENTLLLNGERGSLKIEIHHRRWGVMKHGDADWTWHVTPPMERDELFTAQAHAFQDVMEGKKTSLCTFEEAVQTLRFNEAALRSSATQLPITLE</sequence>
<reference evidence="4" key="1">
    <citation type="journal article" date="2019" name="Int. J. Syst. Evol. Microbiol.">
        <title>The Global Catalogue of Microorganisms (GCM) 10K type strain sequencing project: providing services to taxonomists for standard genome sequencing and annotation.</title>
        <authorList>
            <consortium name="The Broad Institute Genomics Platform"/>
            <consortium name="The Broad Institute Genome Sequencing Center for Infectious Disease"/>
            <person name="Wu L."/>
            <person name="Ma J."/>
        </authorList>
    </citation>
    <scope>NUCLEOTIDE SEQUENCE [LARGE SCALE GENOMIC DNA]</scope>
    <source>
        <strain evidence="4">JCM 18053</strain>
    </source>
</reference>
<evidence type="ECO:0000259" key="2">
    <source>
        <dbReference type="Pfam" id="PF22725"/>
    </source>
</evidence>
<organism evidence="3 4">
    <name type="scientific">Prosthecobacter algae</name>
    <dbReference type="NCBI Taxonomy" id="1144682"/>
    <lineage>
        <taxon>Bacteria</taxon>
        <taxon>Pseudomonadati</taxon>
        <taxon>Verrucomicrobiota</taxon>
        <taxon>Verrucomicrobiia</taxon>
        <taxon>Verrucomicrobiales</taxon>
        <taxon>Verrucomicrobiaceae</taxon>
        <taxon>Prosthecobacter</taxon>
    </lineage>
</organism>
<dbReference type="RefSeq" id="WP_345736151.1">
    <property type="nucleotide sequence ID" value="NZ_BAABIA010000003.1"/>
</dbReference>
<dbReference type="Gene3D" id="3.40.50.720">
    <property type="entry name" value="NAD(P)-binding Rossmann-like Domain"/>
    <property type="match status" value="1"/>
</dbReference>
<keyword evidence="4" id="KW-1185">Reference proteome</keyword>
<accession>A0ABP9P4M7</accession>
<gene>
    <name evidence="3" type="ORF">GCM10023213_19220</name>
</gene>
<dbReference type="InterPro" id="IPR000683">
    <property type="entry name" value="Gfo/Idh/MocA-like_OxRdtase_N"/>
</dbReference>
<dbReference type="InterPro" id="IPR051450">
    <property type="entry name" value="Gfo/Idh/MocA_Oxidoreductases"/>
</dbReference>
<evidence type="ECO:0008006" key="5">
    <source>
        <dbReference type="Google" id="ProtNLM"/>
    </source>
</evidence>
<dbReference type="Pfam" id="PF22725">
    <property type="entry name" value="GFO_IDH_MocA_C3"/>
    <property type="match status" value="1"/>
</dbReference>
<dbReference type="PANTHER" id="PTHR43377">
    <property type="entry name" value="BILIVERDIN REDUCTASE A"/>
    <property type="match status" value="1"/>
</dbReference>
<comment type="caution">
    <text evidence="3">The sequence shown here is derived from an EMBL/GenBank/DDBJ whole genome shotgun (WGS) entry which is preliminary data.</text>
</comment>
<evidence type="ECO:0000313" key="3">
    <source>
        <dbReference type="EMBL" id="GAA5139107.1"/>
    </source>
</evidence>
<dbReference type="SUPFAM" id="SSF51735">
    <property type="entry name" value="NAD(P)-binding Rossmann-fold domains"/>
    <property type="match status" value="1"/>
</dbReference>
<protein>
    <recommendedName>
        <fullName evidence="5">Dehydrogenase</fullName>
    </recommendedName>
</protein>
<dbReference type="Proteomes" id="UP001499852">
    <property type="component" value="Unassembled WGS sequence"/>
</dbReference>
<name>A0ABP9P4M7_9BACT</name>
<dbReference type="InterPro" id="IPR055170">
    <property type="entry name" value="GFO_IDH_MocA-like_dom"/>
</dbReference>
<dbReference type="Gene3D" id="3.30.360.10">
    <property type="entry name" value="Dihydrodipicolinate Reductase, domain 2"/>
    <property type="match status" value="1"/>
</dbReference>
<evidence type="ECO:0000259" key="1">
    <source>
        <dbReference type="Pfam" id="PF01408"/>
    </source>
</evidence>
<proteinExistence type="predicted"/>
<dbReference type="Pfam" id="PF01408">
    <property type="entry name" value="GFO_IDH_MocA"/>
    <property type="match status" value="1"/>
</dbReference>